<dbReference type="GO" id="GO:0043190">
    <property type="term" value="C:ATP-binding cassette (ABC) transporter complex"/>
    <property type="evidence" value="ECO:0007669"/>
    <property type="project" value="TreeGrafter"/>
</dbReference>
<keyword evidence="5 6" id="KW-0472">Membrane</keyword>
<evidence type="ECO:0000313" key="7">
    <source>
        <dbReference type="EMBL" id="HIT46698.1"/>
    </source>
</evidence>
<feature type="transmembrane region" description="Helical" evidence="6">
    <location>
        <begin position="340"/>
        <end position="361"/>
    </location>
</feature>
<evidence type="ECO:0000256" key="5">
    <source>
        <dbReference type="ARBA" id="ARBA00023136"/>
    </source>
</evidence>
<proteinExistence type="predicted"/>
<dbReference type="Proteomes" id="UP000886881">
    <property type="component" value="Unassembled WGS sequence"/>
</dbReference>
<evidence type="ECO:0000256" key="1">
    <source>
        <dbReference type="ARBA" id="ARBA00004651"/>
    </source>
</evidence>
<feature type="transmembrane region" description="Helical" evidence="6">
    <location>
        <begin position="57"/>
        <end position="83"/>
    </location>
</feature>
<evidence type="ECO:0000256" key="4">
    <source>
        <dbReference type="ARBA" id="ARBA00022989"/>
    </source>
</evidence>
<name>A0A9D1GM50_9BACT</name>
<keyword evidence="4 6" id="KW-1133">Transmembrane helix</keyword>
<keyword evidence="2" id="KW-1003">Cell membrane</keyword>
<comment type="subcellular location">
    <subcellularLocation>
        <location evidence="1">Cell membrane</location>
        <topology evidence="1">Multi-pass membrane protein</topology>
    </subcellularLocation>
</comment>
<reference evidence="7" key="2">
    <citation type="journal article" date="2021" name="PeerJ">
        <title>Extensive microbial diversity within the chicken gut microbiome revealed by metagenomics and culture.</title>
        <authorList>
            <person name="Gilroy R."/>
            <person name="Ravi A."/>
            <person name="Getino M."/>
            <person name="Pursley I."/>
            <person name="Horton D.L."/>
            <person name="Alikhan N.F."/>
            <person name="Baker D."/>
            <person name="Gharbi K."/>
            <person name="Hall N."/>
            <person name="Watson M."/>
            <person name="Adriaenssens E.M."/>
            <person name="Foster-Nyarko E."/>
            <person name="Jarju S."/>
            <person name="Secka A."/>
            <person name="Antonio M."/>
            <person name="Oren A."/>
            <person name="Chaudhuri R.R."/>
            <person name="La Ragione R."/>
            <person name="Hildebrand F."/>
            <person name="Pallen M.J."/>
        </authorList>
    </citation>
    <scope>NUCLEOTIDE SEQUENCE</scope>
    <source>
        <strain evidence="7">ChiHecec2B26-709</strain>
    </source>
</reference>
<accession>A0A9D1GM50</accession>
<evidence type="ECO:0000256" key="2">
    <source>
        <dbReference type="ARBA" id="ARBA00022475"/>
    </source>
</evidence>
<feature type="transmembrane region" description="Helical" evidence="6">
    <location>
        <begin position="16"/>
        <end position="37"/>
    </location>
</feature>
<reference evidence="7" key="1">
    <citation type="submission" date="2020-10" db="EMBL/GenBank/DDBJ databases">
        <authorList>
            <person name="Gilroy R."/>
        </authorList>
    </citation>
    <scope>NUCLEOTIDE SEQUENCE</scope>
    <source>
        <strain evidence="7">ChiHecec2B26-709</strain>
    </source>
</reference>
<feature type="transmembrane region" description="Helical" evidence="6">
    <location>
        <begin position="104"/>
        <end position="127"/>
    </location>
</feature>
<protein>
    <submittedName>
        <fullName evidence="7">LptF/LptG family permease</fullName>
    </submittedName>
</protein>
<organism evidence="7 8">
    <name type="scientific">Candidatus Cryptobacteroides merdipullorum</name>
    <dbReference type="NCBI Taxonomy" id="2840771"/>
    <lineage>
        <taxon>Bacteria</taxon>
        <taxon>Pseudomonadati</taxon>
        <taxon>Bacteroidota</taxon>
        <taxon>Bacteroidia</taxon>
        <taxon>Bacteroidales</taxon>
        <taxon>Candidatus Cryptobacteroides</taxon>
    </lineage>
</organism>
<dbReference type="InterPro" id="IPR005495">
    <property type="entry name" value="LptG/LptF_permease"/>
</dbReference>
<keyword evidence="3 6" id="KW-0812">Transmembrane</keyword>
<dbReference type="Pfam" id="PF03739">
    <property type="entry name" value="LptF_LptG"/>
    <property type="match status" value="1"/>
</dbReference>
<evidence type="ECO:0000256" key="6">
    <source>
        <dbReference type="SAM" id="Phobius"/>
    </source>
</evidence>
<feature type="transmembrane region" description="Helical" evidence="6">
    <location>
        <begin position="307"/>
        <end position="328"/>
    </location>
</feature>
<dbReference type="EMBL" id="DVLC01000045">
    <property type="protein sequence ID" value="HIT46698.1"/>
    <property type="molecule type" value="Genomic_DNA"/>
</dbReference>
<dbReference type="AlphaFoldDB" id="A0A9D1GM50"/>
<evidence type="ECO:0000313" key="8">
    <source>
        <dbReference type="Proteomes" id="UP000886881"/>
    </source>
</evidence>
<comment type="caution">
    <text evidence="7">The sequence shown here is derived from an EMBL/GenBank/DDBJ whole genome shotgun (WGS) entry which is preliminary data.</text>
</comment>
<dbReference type="PANTHER" id="PTHR33529:SF8">
    <property type="entry name" value="PERMEASE, YJGP_YJGQ FAMILY"/>
    <property type="match status" value="1"/>
</dbReference>
<feature type="transmembrane region" description="Helical" evidence="6">
    <location>
        <begin position="282"/>
        <end position="300"/>
    </location>
</feature>
<dbReference type="GO" id="GO:0015920">
    <property type="term" value="P:lipopolysaccharide transport"/>
    <property type="evidence" value="ECO:0007669"/>
    <property type="project" value="TreeGrafter"/>
</dbReference>
<gene>
    <name evidence="7" type="ORF">IAC35_02435</name>
</gene>
<sequence>MNLYIKKIDLYIAKKFIMTFFVALLLIIGIVIIFDISEKIDYFVKNEAPLKAIILDYYLNFIPYFVNMFSPLFVFITVIFFTSRMAANSEIIAILSGGVSYNRMMVPYMASAMLIAMLSLGLNLYVIPRSNATRVEFESKYIKRHNNFDLRDIHYQISPGQFIYIESFSRWNNTAYRFTIENVEDNRLTRKVSAESAVWDSTMDGWHLRRVFTREYSDGLGDRVSFDSQIDTVIALKIKDLFNNEKTVETLSIQQLNELIATQKMRGDANVMYAQIEKHRRWALPFSAFVLTIIGVTLSAKKRRGGIGWNIGIGIALAFSYILFLRFSEMFVYTNTLPPGIALWIPNLLYAIIAAALYRYAPK</sequence>
<dbReference type="PANTHER" id="PTHR33529">
    <property type="entry name" value="SLR0882 PROTEIN-RELATED"/>
    <property type="match status" value="1"/>
</dbReference>
<evidence type="ECO:0000256" key="3">
    <source>
        <dbReference type="ARBA" id="ARBA00022692"/>
    </source>
</evidence>